<gene>
    <name evidence="4" type="ORF">D0544_09075</name>
</gene>
<proteinExistence type="inferred from homology"/>
<evidence type="ECO:0000256" key="1">
    <source>
        <dbReference type="ARBA" id="ARBA00010996"/>
    </source>
</evidence>
<dbReference type="AlphaFoldDB" id="A0A3P3VRE2"/>
<dbReference type="Pfam" id="PF02630">
    <property type="entry name" value="SCO1-SenC"/>
    <property type="match status" value="1"/>
</dbReference>
<evidence type="ECO:0000313" key="4">
    <source>
        <dbReference type="EMBL" id="RRJ85200.1"/>
    </source>
</evidence>
<feature type="binding site" evidence="2">
    <location>
        <position position="80"/>
    </location>
    <ligand>
        <name>Cu cation</name>
        <dbReference type="ChEBI" id="CHEBI:23378"/>
    </ligand>
</feature>
<dbReference type="InterPro" id="IPR036249">
    <property type="entry name" value="Thioredoxin-like_sf"/>
</dbReference>
<reference evidence="4 5" key="2">
    <citation type="submission" date="2018-12" db="EMBL/GenBank/DDBJ databases">
        <title>Simiduia agarivorans gen. nov., sp. nov., a marine, agarolytic bacterium isolated from shallow coastal water from Keelung, Taiwan.</title>
        <authorList>
            <person name="Shieh W.Y."/>
        </authorList>
    </citation>
    <scope>NUCLEOTIDE SEQUENCE [LARGE SCALE GENOMIC DNA]</scope>
    <source>
        <strain evidence="4 5">GTF-13</strain>
    </source>
</reference>
<dbReference type="Gene3D" id="3.40.30.10">
    <property type="entry name" value="Glutaredoxin"/>
    <property type="match status" value="1"/>
</dbReference>
<protein>
    <recommendedName>
        <fullName evidence="6">SCO family protein</fullName>
    </recommendedName>
</protein>
<accession>A0A3P3VRE2</accession>
<organism evidence="4 5">
    <name type="scientific">Aestuariirhabdus litorea</name>
    <dbReference type="NCBI Taxonomy" id="2528527"/>
    <lineage>
        <taxon>Bacteria</taxon>
        <taxon>Pseudomonadati</taxon>
        <taxon>Pseudomonadota</taxon>
        <taxon>Gammaproteobacteria</taxon>
        <taxon>Oceanospirillales</taxon>
        <taxon>Aestuariirhabdaceae</taxon>
        <taxon>Aestuariirhabdus</taxon>
    </lineage>
</organism>
<dbReference type="EMBL" id="QWEZ01000001">
    <property type="protein sequence ID" value="RRJ85200.1"/>
    <property type="molecule type" value="Genomic_DNA"/>
</dbReference>
<evidence type="ECO:0000256" key="2">
    <source>
        <dbReference type="PIRSR" id="PIRSR603782-1"/>
    </source>
</evidence>
<name>A0A3P3VRE2_9GAMM</name>
<comment type="similarity">
    <text evidence="1">Belongs to the SCO1/2 family.</text>
</comment>
<reference evidence="4 5" key="1">
    <citation type="submission" date="2018-08" db="EMBL/GenBank/DDBJ databases">
        <authorList>
            <person name="Khan S.A."/>
        </authorList>
    </citation>
    <scope>NUCLEOTIDE SEQUENCE [LARGE SCALE GENOMIC DNA]</scope>
    <source>
        <strain evidence="4 5">GTF-13</strain>
    </source>
</reference>
<keyword evidence="2" id="KW-0479">Metal-binding</keyword>
<dbReference type="GO" id="GO:0046872">
    <property type="term" value="F:metal ion binding"/>
    <property type="evidence" value="ECO:0007669"/>
    <property type="project" value="UniProtKB-KW"/>
</dbReference>
<keyword evidence="2" id="KW-0186">Copper</keyword>
<sequence>MVSTSSRPLFLFALLASLSLLLVLGLGWLVQWGQGSQGITTEASITPFRWQAVDGVAKRSDAEPHYTYLFLGLFSCSQVCPLRIGQMVALERSLEAEERLRQLPVRFLFVTLDPRGDTPSLRHQLIDSRSSRFHSARMEVAALSRLQHQLRDRPLGEAGEHGGALYLLDPQHRLRRIYSAPQLDPQRLLDELATVSHSNT</sequence>
<dbReference type="Proteomes" id="UP000280792">
    <property type="component" value="Unassembled WGS sequence"/>
</dbReference>
<evidence type="ECO:0000256" key="3">
    <source>
        <dbReference type="PIRSR" id="PIRSR603782-2"/>
    </source>
</evidence>
<dbReference type="InterPro" id="IPR003782">
    <property type="entry name" value="SCO1/SenC"/>
</dbReference>
<feature type="disulfide bond" description="Redox-active" evidence="3">
    <location>
        <begin position="76"/>
        <end position="80"/>
    </location>
</feature>
<evidence type="ECO:0008006" key="6">
    <source>
        <dbReference type="Google" id="ProtNLM"/>
    </source>
</evidence>
<evidence type="ECO:0000313" key="5">
    <source>
        <dbReference type="Proteomes" id="UP000280792"/>
    </source>
</evidence>
<dbReference type="SUPFAM" id="SSF52833">
    <property type="entry name" value="Thioredoxin-like"/>
    <property type="match status" value="1"/>
</dbReference>
<comment type="caution">
    <text evidence="4">The sequence shown here is derived from an EMBL/GenBank/DDBJ whole genome shotgun (WGS) entry which is preliminary data.</text>
</comment>
<keyword evidence="5" id="KW-1185">Reference proteome</keyword>
<feature type="binding site" evidence="2">
    <location>
        <position position="76"/>
    </location>
    <ligand>
        <name>Cu cation</name>
        <dbReference type="ChEBI" id="CHEBI:23378"/>
    </ligand>
</feature>
<dbReference type="RefSeq" id="WP_125015625.1">
    <property type="nucleotide sequence ID" value="NZ_QWEZ01000001.1"/>
</dbReference>
<keyword evidence="3" id="KW-1015">Disulfide bond</keyword>